<dbReference type="PROSITE" id="PS00028">
    <property type="entry name" value="ZINC_FINGER_C2H2_1"/>
    <property type="match status" value="6"/>
</dbReference>
<dbReference type="SMART" id="SM00355">
    <property type="entry name" value="ZnF_C2H2"/>
    <property type="match status" value="7"/>
</dbReference>
<evidence type="ECO:0000256" key="10">
    <source>
        <dbReference type="ARBA" id="ARBA00023242"/>
    </source>
</evidence>
<comment type="similarity">
    <text evidence="2">Belongs to the krueppel C2H2-type zinc-finger protein family.</text>
</comment>
<keyword evidence="6" id="KW-0862">Zinc</keyword>
<dbReference type="PANTHER" id="PTHR24390:SF260">
    <property type="entry name" value="ZINC FINGER PROTEIN 383-RELATED"/>
    <property type="match status" value="1"/>
</dbReference>
<evidence type="ECO:0000259" key="14">
    <source>
        <dbReference type="PROSITE" id="PS50157"/>
    </source>
</evidence>
<dbReference type="Gene3D" id="3.30.160.60">
    <property type="entry name" value="Classic Zinc Finger"/>
    <property type="match status" value="7"/>
</dbReference>
<evidence type="ECO:0000256" key="7">
    <source>
        <dbReference type="ARBA" id="ARBA00023015"/>
    </source>
</evidence>
<organism evidence="15 16">
    <name type="scientific">Phaedon cochleariae</name>
    <name type="common">Mustard beetle</name>
    <dbReference type="NCBI Taxonomy" id="80249"/>
    <lineage>
        <taxon>Eukaryota</taxon>
        <taxon>Metazoa</taxon>
        <taxon>Ecdysozoa</taxon>
        <taxon>Arthropoda</taxon>
        <taxon>Hexapoda</taxon>
        <taxon>Insecta</taxon>
        <taxon>Pterygota</taxon>
        <taxon>Neoptera</taxon>
        <taxon>Endopterygota</taxon>
        <taxon>Coleoptera</taxon>
        <taxon>Polyphaga</taxon>
        <taxon>Cucujiformia</taxon>
        <taxon>Chrysomeloidea</taxon>
        <taxon>Chrysomelidae</taxon>
        <taxon>Chrysomelinae</taxon>
        <taxon>Chrysomelini</taxon>
        <taxon>Phaedon</taxon>
    </lineage>
</organism>
<evidence type="ECO:0000259" key="13">
    <source>
        <dbReference type="PROSITE" id="PS50097"/>
    </source>
</evidence>
<name>A0A9P0DDS0_PHACE</name>
<evidence type="ECO:0000256" key="11">
    <source>
        <dbReference type="PROSITE-ProRule" id="PRU00042"/>
    </source>
</evidence>
<evidence type="ECO:0000256" key="8">
    <source>
        <dbReference type="ARBA" id="ARBA00023125"/>
    </source>
</evidence>
<dbReference type="GO" id="GO:0003700">
    <property type="term" value="F:DNA-binding transcription factor activity"/>
    <property type="evidence" value="ECO:0007669"/>
    <property type="project" value="TreeGrafter"/>
</dbReference>
<evidence type="ECO:0000256" key="6">
    <source>
        <dbReference type="ARBA" id="ARBA00022833"/>
    </source>
</evidence>
<protein>
    <submittedName>
        <fullName evidence="15">Uncharacterized protein</fullName>
    </submittedName>
</protein>
<dbReference type="PROSITE" id="PS50097">
    <property type="entry name" value="BTB"/>
    <property type="match status" value="1"/>
</dbReference>
<keyword evidence="9" id="KW-0804">Transcription</keyword>
<reference evidence="15" key="2">
    <citation type="submission" date="2022-10" db="EMBL/GenBank/DDBJ databases">
        <authorList>
            <consortium name="ENA_rothamsted_submissions"/>
            <consortium name="culmorum"/>
            <person name="King R."/>
        </authorList>
    </citation>
    <scope>NUCLEOTIDE SEQUENCE</scope>
</reference>
<keyword evidence="3" id="KW-0479">Metal-binding</keyword>
<dbReference type="SUPFAM" id="SSF54695">
    <property type="entry name" value="POZ domain"/>
    <property type="match status" value="1"/>
</dbReference>
<feature type="domain" description="C2H2-type" evidence="14">
    <location>
        <begin position="531"/>
        <end position="558"/>
    </location>
</feature>
<keyword evidence="8" id="KW-0238">DNA-binding</keyword>
<feature type="domain" description="C2H2-type" evidence="14">
    <location>
        <begin position="419"/>
        <end position="446"/>
    </location>
</feature>
<dbReference type="PANTHER" id="PTHR24390">
    <property type="entry name" value="ZINC FINGER PROTEIN"/>
    <property type="match status" value="1"/>
</dbReference>
<evidence type="ECO:0000313" key="15">
    <source>
        <dbReference type="EMBL" id="CAH1117409.1"/>
    </source>
</evidence>
<dbReference type="FunFam" id="3.30.160.60:FF:001498">
    <property type="entry name" value="Zinc finger protein 404"/>
    <property type="match status" value="1"/>
</dbReference>
<dbReference type="SUPFAM" id="SSF57667">
    <property type="entry name" value="beta-beta-alpha zinc fingers"/>
    <property type="match status" value="4"/>
</dbReference>
<evidence type="ECO:0000256" key="2">
    <source>
        <dbReference type="ARBA" id="ARBA00006991"/>
    </source>
</evidence>
<dbReference type="InterPro" id="IPR000210">
    <property type="entry name" value="BTB/POZ_dom"/>
</dbReference>
<dbReference type="InterPro" id="IPR013087">
    <property type="entry name" value="Znf_C2H2_type"/>
</dbReference>
<dbReference type="PROSITE" id="PS50157">
    <property type="entry name" value="ZINC_FINGER_C2H2_2"/>
    <property type="match status" value="7"/>
</dbReference>
<comment type="subcellular location">
    <subcellularLocation>
        <location evidence="1">Nucleus</location>
    </subcellularLocation>
</comment>
<dbReference type="CDD" id="cd18315">
    <property type="entry name" value="BTB_POZ_BAB-like"/>
    <property type="match status" value="1"/>
</dbReference>
<reference evidence="15" key="1">
    <citation type="submission" date="2022-01" db="EMBL/GenBank/DDBJ databases">
        <authorList>
            <person name="King R."/>
        </authorList>
    </citation>
    <scope>NUCLEOTIDE SEQUENCE</scope>
</reference>
<dbReference type="Pfam" id="PF00651">
    <property type="entry name" value="BTB"/>
    <property type="match status" value="1"/>
</dbReference>
<dbReference type="FunFam" id="3.30.160.60:FF:002070">
    <property type="entry name" value="Zinc finger protein"/>
    <property type="match status" value="1"/>
</dbReference>
<feature type="domain" description="C2H2-type" evidence="14">
    <location>
        <begin position="391"/>
        <end position="418"/>
    </location>
</feature>
<gene>
    <name evidence="15" type="ORF">PHAECO_LOCUS1817</name>
</gene>
<feature type="region of interest" description="Disordered" evidence="12">
    <location>
        <begin position="198"/>
        <end position="232"/>
    </location>
</feature>
<dbReference type="SMART" id="SM00225">
    <property type="entry name" value="BTB"/>
    <property type="match status" value="1"/>
</dbReference>
<proteinExistence type="inferred from homology"/>
<dbReference type="AlphaFoldDB" id="A0A9P0DDS0"/>
<dbReference type="InterPro" id="IPR036236">
    <property type="entry name" value="Znf_C2H2_sf"/>
</dbReference>
<evidence type="ECO:0000256" key="5">
    <source>
        <dbReference type="ARBA" id="ARBA00022771"/>
    </source>
</evidence>
<keyword evidence="10" id="KW-0539">Nucleus</keyword>
<evidence type="ECO:0000256" key="9">
    <source>
        <dbReference type="ARBA" id="ARBA00023163"/>
    </source>
</evidence>
<evidence type="ECO:0000256" key="12">
    <source>
        <dbReference type="SAM" id="MobiDB-lite"/>
    </source>
</evidence>
<dbReference type="FunFam" id="3.30.160.60:FF:002343">
    <property type="entry name" value="Zinc finger protein 33A"/>
    <property type="match status" value="1"/>
</dbReference>
<feature type="compositionally biased region" description="Basic and acidic residues" evidence="12">
    <location>
        <begin position="202"/>
        <end position="213"/>
    </location>
</feature>
<feature type="domain" description="C2H2-type" evidence="14">
    <location>
        <begin position="475"/>
        <end position="502"/>
    </location>
</feature>
<dbReference type="InterPro" id="IPR011333">
    <property type="entry name" value="SKP1/BTB/POZ_sf"/>
</dbReference>
<dbReference type="FunFam" id="3.30.160.60:FF:001228">
    <property type="entry name" value="Zinc finger protein 236"/>
    <property type="match status" value="1"/>
</dbReference>
<keyword evidence="4" id="KW-0677">Repeat</keyword>
<feature type="domain" description="C2H2-type" evidence="14">
    <location>
        <begin position="447"/>
        <end position="474"/>
    </location>
</feature>
<dbReference type="Proteomes" id="UP001153737">
    <property type="component" value="Chromosome 10"/>
</dbReference>
<feature type="compositionally biased region" description="Polar residues" evidence="12">
    <location>
        <begin position="222"/>
        <end position="231"/>
    </location>
</feature>
<dbReference type="GO" id="GO:0006357">
    <property type="term" value="P:regulation of transcription by RNA polymerase II"/>
    <property type="evidence" value="ECO:0007669"/>
    <property type="project" value="TreeGrafter"/>
</dbReference>
<dbReference type="FunFam" id="3.30.160.60:FF:000176">
    <property type="entry name" value="zinc finger protein 70"/>
    <property type="match status" value="1"/>
</dbReference>
<evidence type="ECO:0000313" key="16">
    <source>
        <dbReference type="Proteomes" id="UP001153737"/>
    </source>
</evidence>
<evidence type="ECO:0000256" key="3">
    <source>
        <dbReference type="ARBA" id="ARBA00022723"/>
    </source>
</evidence>
<dbReference type="GO" id="GO:0008270">
    <property type="term" value="F:zinc ion binding"/>
    <property type="evidence" value="ECO:0007669"/>
    <property type="project" value="UniProtKB-KW"/>
</dbReference>
<keyword evidence="7" id="KW-0805">Transcription regulation</keyword>
<feature type="region of interest" description="Disordered" evidence="12">
    <location>
        <begin position="560"/>
        <end position="579"/>
    </location>
</feature>
<dbReference type="Pfam" id="PF00096">
    <property type="entry name" value="zf-C2H2"/>
    <property type="match status" value="7"/>
</dbReference>
<evidence type="ECO:0000256" key="1">
    <source>
        <dbReference type="ARBA" id="ARBA00004123"/>
    </source>
</evidence>
<dbReference type="EMBL" id="OU896716">
    <property type="protein sequence ID" value="CAH1117409.1"/>
    <property type="molecule type" value="Genomic_DNA"/>
</dbReference>
<keyword evidence="5 11" id="KW-0863">Zinc-finger</keyword>
<keyword evidence="16" id="KW-1185">Reference proteome</keyword>
<feature type="domain" description="BTB" evidence="13">
    <location>
        <begin position="33"/>
        <end position="98"/>
    </location>
</feature>
<feature type="domain" description="C2H2-type" evidence="14">
    <location>
        <begin position="361"/>
        <end position="388"/>
    </location>
</feature>
<accession>A0A9P0DDS0</accession>
<feature type="domain" description="C2H2-type" evidence="14">
    <location>
        <begin position="503"/>
        <end position="530"/>
    </location>
</feature>
<dbReference type="FunFam" id="3.30.160.60:FF:001530">
    <property type="entry name" value="Zinc finger protein 268"/>
    <property type="match status" value="1"/>
</dbReference>
<evidence type="ECO:0000256" key="4">
    <source>
        <dbReference type="ARBA" id="ARBA00022737"/>
    </source>
</evidence>
<dbReference type="OrthoDB" id="261572at2759"/>
<dbReference type="GO" id="GO:0005634">
    <property type="term" value="C:nucleus"/>
    <property type="evidence" value="ECO:0007669"/>
    <property type="project" value="UniProtKB-SubCell"/>
</dbReference>
<dbReference type="Gene3D" id="3.30.710.10">
    <property type="entry name" value="Potassium Channel Kv1.1, Chain A"/>
    <property type="match status" value="1"/>
</dbReference>
<sequence>MLVSRIAEGKLRFDMDSVIREGALRLLTNEGSSDVILSCQGHRVTAHKVILSMASPMFRVLLKDSTSEPTVIIFPDVSSNTMSLILDYIYTGSVLVYSNSIQDFLSLAKLLSIQLHFDKSATVLDKKDIRHTTKIEDDVKKTETIENAVSSTRDDTIYSKSNLKKLPKLVPLRSLRGRKERRWCSYLLPSPWCPRSEGVYGDPRKVEGEERRGHMSAKSPGNDPNNNSQCPATYIRSNHPDDYSLVRGSGLEPYKVTNYHNVPSNRDLCEFKDIPQPFNVDNLSKSSGVSRCRDRIEDPSGFPDPSVCTEKEIPARRDFDEETIERSRLSVGELTDRCYDKEEGGDDVTELDKKYDKQKPFRCEECGKGFSQLRNYKYHRSVHEGTKEFAAKCPECGKVFNDKGYLSSHMKIHRDKKEYGCPHCPKRFNQRVAYNMHLRIHTGVKPHECSTCGKSFSRKMLLKQHQRVHTGERPYSCPECGKTFADRSNMSLHARLHTGVKPYGCSLCPKTFTKKHHLKTHMNFHTGLKPYECPKCGLSFSQSSNMRTHHKKCAGKSLNRDEMVDGGRGDANLVGQAAV</sequence>
<dbReference type="GO" id="GO:0000978">
    <property type="term" value="F:RNA polymerase II cis-regulatory region sequence-specific DNA binding"/>
    <property type="evidence" value="ECO:0007669"/>
    <property type="project" value="TreeGrafter"/>
</dbReference>